<dbReference type="EMBL" id="KV442432">
    <property type="protein sequence ID" value="OAQ21924.1"/>
    <property type="molecule type" value="Genomic_DNA"/>
</dbReference>
<evidence type="ECO:0000313" key="1">
    <source>
        <dbReference type="EMBL" id="OAQ21924.1"/>
    </source>
</evidence>
<keyword evidence="2" id="KW-1185">Reference proteome</keyword>
<organism evidence="1 2">
    <name type="scientific">Linnemannia elongata AG-77</name>
    <dbReference type="NCBI Taxonomy" id="1314771"/>
    <lineage>
        <taxon>Eukaryota</taxon>
        <taxon>Fungi</taxon>
        <taxon>Fungi incertae sedis</taxon>
        <taxon>Mucoromycota</taxon>
        <taxon>Mortierellomycotina</taxon>
        <taxon>Mortierellomycetes</taxon>
        <taxon>Mortierellales</taxon>
        <taxon>Mortierellaceae</taxon>
        <taxon>Linnemannia</taxon>
    </lineage>
</organism>
<feature type="non-terminal residue" evidence="1">
    <location>
        <position position="1"/>
    </location>
</feature>
<reference evidence="1 2" key="1">
    <citation type="submission" date="2016-05" db="EMBL/GenBank/DDBJ databases">
        <title>Genome sequencing reveals origins of a unique bacterial endosymbiosis in the earliest lineages of terrestrial Fungi.</title>
        <authorList>
            <consortium name="DOE Joint Genome Institute"/>
            <person name="Uehling J."/>
            <person name="Gryganskyi A."/>
            <person name="Hameed K."/>
            <person name="Tschaplinski T."/>
            <person name="Misztal P."/>
            <person name="Wu S."/>
            <person name="Desiro A."/>
            <person name="Vande Pol N."/>
            <person name="Du Z.-Y."/>
            <person name="Zienkiewicz A."/>
            <person name="Zienkiewicz K."/>
            <person name="Morin E."/>
            <person name="Tisserant E."/>
            <person name="Splivallo R."/>
            <person name="Hainaut M."/>
            <person name="Henrissat B."/>
            <person name="Ohm R."/>
            <person name="Kuo A."/>
            <person name="Yan J."/>
            <person name="Lipzen A."/>
            <person name="Nolan M."/>
            <person name="Labutti K."/>
            <person name="Barry K."/>
            <person name="Goldstein A."/>
            <person name="Labbe J."/>
            <person name="Schadt C."/>
            <person name="Tuskan G."/>
            <person name="Grigoriev I."/>
            <person name="Martin F."/>
            <person name="Vilgalys R."/>
            <person name="Bonito G."/>
        </authorList>
    </citation>
    <scope>NUCLEOTIDE SEQUENCE [LARGE SCALE GENOMIC DNA]</scope>
    <source>
        <strain evidence="1 2">AG-77</strain>
    </source>
</reference>
<dbReference type="InterPro" id="IPR011990">
    <property type="entry name" value="TPR-like_helical_dom_sf"/>
</dbReference>
<dbReference type="OrthoDB" id="2445729at2759"/>
<gene>
    <name evidence="1" type="ORF">K457DRAFT_26622</name>
</gene>
<evidence type="ECO:0000313" key="2">
    <source>
        <dbReference type="Proteomes" id="UP000078512"/>
    </source>
</evidence>
<dbReference type="AlphaFoldDB" id="A0A197JBT1"/>
<sequence length="151" mass="16544">TARKTKDLEIALVLCDDAEASLSQMKKAVKKALAPETLADQTLRDKIATVYFEHGKVLDQLGQADRAQASYKKAQKWGYEETRSVTTMPVMSLFTNSASAVTQTATSTSMSAQAKSDLVDYLFEKALLTLSSLEVSKKPSLFLVASIFKLE</sequence>
<name>A0A197JBT1_9FUNG</name>
<proteinExistence type="predicted"/>
<dbReference type="Proteomes" id="UP000078512">
    <property type="component" value="Unassembled WGS sequence"/>
</dbReference>
<dbReference type="Gene3D" id="1.25.40.10">
    <property type="entry name" value="Tetratricopeptide repeat domain"/>
    <property type="match status" value="1"/>
</dbReference>
<protein>
    <submittedName>
        <fullName evidence="1">Uncharacterized protein</fullName>
    </submittedName>
</protein>
<accession>A0A197JBT1</accession>